<organism evidence="3 4">
    <name type="scientific">Crotalaria pallida</name>
    <name type="common">Smooth rattlebox</name>
    <name type="synonym">Crotalaria striata</name>
    <dbReference type="NCBI Taxonomy" id="3830"/>
    <lineage>
        <taxon>Eukaryota</taxon>
        <taxon>Viridiplantae</taxon>
        <taxon>Streptophyta</taxon>
        <taxon>Embryophyta</taxon>
        <taxon>Tracheophyta</taxon>
        <taxon>Spermatophyta</taxon>
        <taxon>Magnoliopsida</taxon>
        <taxon>eudicotyledons</taxon>
        <taxon>Gunneridae</taxon>
        <taxon>Pentapetalae</taxon>
        <taxon>rosids</taxon>
        <taxon>fabids</taxon>
        <taxon>Fabales</taxon>
        <taxon>Fabaceae</taxon>
        <taxon>Papilionoideae</taxon>
        <taxon>50 kb inversion clade</taxon>
        <taxon>genistoids sensu lato</taxon>
        <taxon>core genistoids</taxon>
        <taxon>Crotalarieae</taxon>
        <taxon>Crotalaria</taxon>
    </lineage>
</organism>
<accession>A0AAN9EJM3</accession>
<name>A0AAN9EJM3_CROPI</name>
<keyword evidence="1" id="KW-0812">Transmembrane</keyword>
<feature type="transmembrane region" description="Helical" evidence="1">
    <location>
        <begin position="16"/>
        <end position="34"/>
    </location>
</feature>
<reference evidence="3 4" key="1">
    <citation type="submission" date="2024-01" db="EMBL/GenBank/DDBJ databases">
        <title>The genomes of 5 underutilized Papilionoideae crops provide insights into root nodulation and disease resistanc.</title>
        <authorList>
            <person name="Yuan L."/>
        </authorList>
    </citation>
    <scope>NUCLEOTIDE SEQUENCE [LARGE SCALE GENOMIC DNA]</scope>
    <source>
        <strain evidence="3">ZHUSHIDOU_FW_LH</strain>
        <tissue evidence="3">Leaf</tissue>
    </source>
</reference>
<evidence type="ECO:0000313" key="4">
    <source>
        <dbReference type="Proteomes" id="UP001372338"/>
    </source>
</evidence>
<keyword evidence="1" id="KW-0472">Membrane</keyword>
<dbReference type="InterPro" id="IPR007658">
    <property type="entry name" value="DUF594"/>
</dbReference>
<dbReference type="AlphaFoldDB" id="A0AAN9EJM3"/>
<feature type="transmembrane region" description="Helical" evidence="1">
    <location>
        <begin position="217"/>
        <end position="238"/>
    </location>
</feature>
<proteinExistence type="predicted"/>
<feature type="transmembrane region" description="Helical" evidence="1">
    <location>
        <begin position="46"/>
        <end position="70"/>
    </location>
</feature>
<gene>
    <name evidence="3" type="ORF">RIF29_31627</name>
</gene>
<dbReference type="Pfam" id="PF13968">
    <property type="entry name" value="DUF4220"/>
    <property type="match status" value="2"/>
</dbReference>
<evidence type="ECO:0000259" key="2">
    <source>
        <dbReference type="Pfam" id="PF13968"/>
    </source>
</evidence>
<feature type="transmembrane region" description="Helical" evidence="1">
    <location>
        <begin position="90"/>
        <end position="108"/>
    </location>
</feature>
<keyword evidence="1" id="KW-1133">Transmembrane helix</keyword>
<dbReference type="PANTHER" id="PTHR31325">
    <property type="entry name" value="OS01G0798800 PROTEIN-RELATED"/>
    <property type="match status" value="1"/>
</dbReference>
<evidence type="ECO:0000313" key="3">
    <source>
        <dbReference type="EMBL" id="KAK7257570.1"/>
    </source>
</evidence>
<dbReference type="EMBL" id="JAYWIO010000006">
    <property type="protein sequence ID" value="KAK7257570.1"/>
    <property type="molecule type" value="Genomic_DNA"/>
</dbReference>
<dbReference type="InterPro" id="IPR025315">
    <property type="entry name" value="DUF4220"/>
</dbReference>
<evidence type="ECO:0000256" key="1">
    <source>
        <dbReference type="SAM" id="Phobius"/>
    </source>
</evidence>
<feature type="domain" description="DUF4220" evidence="2">
    <location>
        <begin position="195"/>
        <end position="331"/>
    </location>
</feature>
<keyword evidence="4" id="KW-1185">Reference proteome</keyword>
<feature type="transmembrane region" description="Helical" evidence="1">
    <location>
        <begin position="258"/>
        <end position="279"/>
    </location>
</feature>
<dbReference type="Pfam" id="PF04578">
    <property type="entry name" value="DUF594"/>
    <property type="match status" value="1"/>
</dbReference>
<comment type="caution">
    <text evidence="3">The sequence shown here is derived from an EMBL/GenBank/DDBJ whole genome shotgun (WGS) entry which is preliminary data.</text>
</comment>
<feature type="domain" description="DUF4220" evidence="2">
    <location>
        <begin position="52"/>
        <end position="172"/>
    </location>
</feature>
<dbReference type="Proteomes" id="UP001372338">
    <property type="component" value="Unassembled WGS sequence"/>
</dbReference>
<protein>
    <recommendedName>
        <fullName evidence="2">DUF4220 domain-containing protein</fullName>
    </recommendedName>
</protein>
<sequence length="603" mass="70224">MFNPISNKVHNLWEQWNIRGLILFSLFLQIFLTTCSPQRKRVSKGLLQYSIWVAYLIADWVANFCVGHIASSQVSDNKSSISTHSHLLAFWAPFLLVHLGGPDTITAFSLEDNQLWRRHMLGFIIQFTTCAYVFLLTVPGNSLWIPTVLVFVAGMIKYGERIYSLHRASNNDQPTPSHVRIFPTDPHLRDHLGEIEFILNYTYEAFFTKFPLLNAKIAGCILRFVAISCVLTAFGLFFNEDKHRQGFNHFDVKVTYTLLFGAIALDTIALLMLPFSTFFPTRIPGRYLDYLKRPQWSGCKKKPFTKFKELSTWLPLRRWNGSIPGFNMISYCHSMMTTTKYYKCIVPSHYRCSAIFTRLHVVKNPFLFELWELICGDHERQELRREGRPCEYFANWWIDLNLKESLISDEHRKTLMNFMVDDKEIGFDYNILVWHIATCLCYAQEKDDQIKERELSKLLSDYMLYLLIVHSNIRSLVRGHEKELGLPTFLERFRATIREIMQFFNNDEDEAKACMNLLASDQSRSPLLDLACMLANELGMIPITSSIKWKIISHVWIEMLSCLAFKCNLSIHVQHLSEGGEFISLVWMSKLAINPGWFILTRY</sequence>